<gene>
    <name evidence="13" type="ordered locus">Isop_2235</name>
</gene>
<evidence type="ECO:0000256" key="8">
    <source>
        <dbReference type="ARBA" id="ARBA00039097"/>
    </source>
</evidence>
<dbReference type="KEGG" id="ipa:Isop_2235"/>
<keyword evidence="6 10" id="KW-1133">Transmembrane helix</keyword>
<dbReference type="PROSITE" id="PS00154">
    <property type="entry name" value="ATPASE_E1_E2"/>
    <property type="match status" value="1"/>
</dbReference>
<evidence type="ECO:0000256" key="4">
    <source>
        <dbReference type="ARBA" id="ARBA00022723"/>
    </source>
</evidence>
<dbReference type="eggNOG" id="COG2217">
    <property type="taxonomic scope" value="Bacteria"/>
</dbReference>
<dbReference type="InterPro" id="IPR036412">
    <property type="entry name" value="HAD-like_sf"/>
</dbReference>
<evidence type="ECO:0000259" key="12">
    <source>
        <dbReference type="Pfam" id="PF00122"/>
    </source>
</evidence>
<dbReference type="FunCoup" id="E8R5Q6">
    <property type="interactions" value="87"/>
</dbReference>
<feature type="transmembrane region" description="Helical" evidence="10">
    <location>
        <begin position="397"/>
        <end position="422"/>
    </location>
</feature>
<feature type="region of interest" description="Disordered" evidence="11">
    <location>
        <begin position="82"/>
        <end position="106"/>
    </location>
</feature>
<dbReference type="SUPFAM" id="SSF56784">
    <property type="entry name" value="HAD-like"/>
    <property type="match status" value="1"/>
</dbReference>
<dbReference type="EC" id="7.2.2.12" evidence="8"/>
<dbReference type="InterPro" id="IPR027256">
    <property type="entry name" value="P-typ_ATPase_IB"/>
</dbReference>
<keyword evidence="10" id="KW-0547">Nucleotide-binding</keyword>
<dbReference type="NCBIfam" id="TIGR01525">
    <property type="entry name" value="ATPase-IB_hvy"/>
    <property type="match status" value="1"/>
</dbReference>
<dbReference type="GO" id="GO:0016463">
    <property type="term" value="F:P-type zinc transporter activity"/>
    <property type="evidence" value="ECO:0007669"/>
    <property type="project" value="UniProtKB-EC"/>
</dbReference>
<dbReference type="GO" id="GO:0005886">
    <property type="term" value="C:plasma membrane"/>
    <property type="evidence" value="ECO:0007669"/>
    <property type="project" value="UniProtKB-SubCell"/>
</dbReference>
<keyword evidence="14" id="KW-1185">Reference proteome</keyword>
<feature type="transmembrane region" description="Helical" evidence="10">
    <location>
        <begin position="202"/>
        <end position="220"/>
    </location>
</feature>
<dbReference type="PANTHER" id="PTHR48085:SF5">
    <property type="entry name" value="CADMIUM_ZINC-TRANSPORTING ATPASE HMA4-RELATED"/>
    <property type="match status" value="1"/>
</dbReference>
<dbReference type="Proteomes" id="UP000008631">
    <property type="component" value="Chromosome"/>
</dbReference>
<keyword evidence="5" id="KW-1278">Translocase</keyword>
<comment type="subcellular location">
    <subcellularLocation>
        <location evidence="10">Cell membrane</location>
    </subcellularLocation>
    <subcellularLocation>
        <location evidence="1">Membrane</location>
    </subcellularLocation>
</comment>
<sequence length="767" mass="81964">MGVARTQLTLPKPLDARRIGSLKHDLERLPGVLAVEFDWEAQRLWVDHLDDPCEASWSDRLRHQLEMADSVAPCPSTWSSSPPVACRAESSSASPPATPRALPGLNVVTPPPVDPGVGERAHARRAQLRLIRAGLGGLVLVASAFAPSPAWQRLGQAFAIVVGLVEIAPAAWLATRQRRLGIHALVVAAILGALVLGEWNEAAALALLFAVSEALETLTLQRARDSIRALLAQTPTTANRLVPASESASNSSPDSAFQLETVPAASIRPGERIRVRAGEAVPLDGRIVAGYTQVDQRALTGESVPVAKHPGDEVFAGSINGEGSIDLVVSRDHHHTLLAGILERVRAARVRRAPVERSVERFASWYTPAVFGVAVALMLLPPLVVLAQGGVPVWSDWFFRGLVALIVACPCALVIATPVAVVRGLTLAARRGILIKDGDALEALGKLRLLAFDKTGTLTRDRLQVAGIHAAPSVGDPDWILRIAASLGDHSSHPLGRSLADHARARGLELLEVHHARTIPGVGVEAELDGQSYWLGSPRVLDERERDQVRRGWPDLFQPSAVEGPVVLVGSRAEGVLGWVRFHDQERPEARRALDRLRDQGLIPWMISGDSQAVAARMGERLGFPPEQIRAEVAPGHKADLIETLRDQYGPIGMVGDGVNDTPALASATVGIAAHRLASGAALETADVVLLAEDLTRLPWLIDLSRGTLARIYQNIRIALGLKAAVLGLAALGWASLWLAILADVGATVLVVANALRDLGIDRDPIR</sequence>
<dbReference type="GO" id="GO:0016887">
    <property type="term" value="F:ATP hydrolysis activity"/>
    <property type="evidence" value="ECO:0007669"/>
    <property type="project" value="InterPro"/>
</dbReference>
<protein>
    <recommendedName>
        <fullName evidence="8">P-type Zn(2+) transporter</fullName>
        <ecNumber evidence="8">7.2.2.12</ecNumber>
    </recommendedName>
</protein>
<dbReference type="GO" id="GO:0046872">
    <property type="term" value="F:metal ion binding"/>
    <property type="evidence" value="ECO:0007669"/>
    <property type="project" value="UniProtKB-KW"/>
</dbReference>
<evidence type="ECO:0000313" key="13">
    <source>
        <dbReference type="EMBL" id="ADV62813.1"/>
    </source>
</evidence>
<dbReference type="SFLD" id="SFLDF00027">
    <property type="entry name" value="p-type_atpase"/>
    <property type="match status" value="1"/>
</dbReference>
<proteinExistence type="inferred from homology"/>
<dbReference type="InterPro" id="IPR051014">
    <property type="entry name" value="Cation_Transport_ATPase_IB"/>
</dbReference>
<dbReference type="InterPro" id="IPR008250">
    <property type="entry name" value="ATPase_P-typ_transduc_dom_A_sf"/>
</dbReference>
<dbReference type="InterPro" id="IPR023299">
    <property type="entry name" value="ATPase_P-typ_cyto_dom_N"/>
</dbReference>
<dbReference type="NCBIfam" id="TIGR01494">
    <property type="entry name" value="ATPase_P-type"/>
    <property type="match status" value="1"/>
</dbReference>
<evidence type="ECO:0000256" key="1">
    <source>
        <dbReference type="ARBA" id="ARBA00004370"/>
    </source>
</evidence>
<evidence type="ECO:0000256" key="6">
    <source>
        <dbReference type="ARBA" id="ARBA00022989"/>
    </source>
</evidence>
<dbReference type="Gene3D" id="3.40.50.1000">
    <property type="entry name" value="HAD superfamily/HAD-like"/>
    <property type="match status" value="1"/>
</dbReference>
<evidence type="ECO:0000313" key="14">
    <source>
        <dbReference type="Proteomes" id="UP000008631"/>
    </source>
</evidence>
<evidence type="ECO:0000256" key="5">
    <source>
        <dbReference type="ARBA" id="ARBA00022967"/>
    </source>
</evidence>
<name>E8R5Q6_ISOPI</name>
<dbReference type="HOGENOM" id="CLU_001771_6_4_0"/>
<dbReference type="Pfam" id="PF00702">
    <property type="entry name" value="Hydrolase"/>
    <property type="match status" value="1"/>
</dbReference>
<dbReference type="InterPro" id="IPR023214">
    <property type="entry name" value="HAD_sf"/>
</dbReference>
<dbReference type="PRINTS" id="PR00119">
    <property type="entry name" value="CATATPASE"/>
</dbReference>
<dbReference type="GO" id="GO:0005524">
    <property type="term" value="F:ATP binding"/>
    <property type="evidence" value="ECO:0007669"/>
    <property type="project" value="UniProtKB-UniRule"/>
</dbReference>
<dbReference type="RefSeq" id="WP_013565101.1">
    <property type="nucleotide sequence ID" value="NC_014962.1"/>
</dbReference>
<dbReference type="PANTHER" id="PTHR48085">
    <property type="entry name" value="CADMIUM/ZINC-TRANSPORTING ATPASE HMA2-RELATED"/>
    <property type="match status" value="1"/>
</dbReference>
<evidence type="ECO:0000256" key="9">
    <source>
        <dbReference type="ARBA" id="ARBA00047308"/>
    </source>
</evidence>
<evidence type="ECO:0000256" key="2">
    <source>
        <dbReference type="ARBA" id="ARBA00006024"/>
    </source>
</evidence>
<feature type="compositionally biased region" description="Low complexity" evidence="11">
    <location>
        <begin position="88"/>
        <end position="103"/>
    </location>
</feature>
<dbReference type="SFLD" id="SFLDS00003">
    <property type="entry name" value="Haloacid_Dehalogenase"/>
    <property type="match status" value="1"/>
</dbReference>
<feature type="transmembrane region" description="Helical" evidence="10">
    <location>
        <begin position="720"/>
        <end position="741"/>
    </location>
</feature>
<comment type="similarity">
    <text evidence="2 10">Belongs to the cation transport ATPase (P-type) (TC 3.A.3) family. Type IB subfamily.</text>
</comment>
<dbReference type="Gene3D" id="3.40.1110.10">
    <property type="entry name" value="Calcium-transporting ATPase, cytoplasmic domain N"/>
    <property type="match status" value="1"/>
</dbReference>
<organism evidence="13 14">
    <name type="scientific">Isosphaera pallida (strain ATCC 43644 / DSM 9630 / IS1B)</name>
    <dbReference type="NCBI Taxonomy" id="575540"/>
    <lineage>
        <taxon>Bacteria</taxon>
        <taxon>Pseudomonadati</taxon>
        <taxon>Planctomycetota</taxon>
        <taxon>Planctomycetia</taxon>
        <taxon>Isosphaerales</taxon>
        <taxon>Isosphaeraceae</taxon>
        <taxon>Isosphaera</taxon>
    </lineage>
</organism>
<feature type="domain" description="P-type ATPase A" evidence="12">
    <location>
        <begin position="258"/>
        <end position="345"/>
    </location>
</feature>
<dbReference type="InterPro" id="IPR018303">
    <property type="entry name" value="ATPase_P-typ_P_site"/>
</dbReference>
<dbReference type="SUPFAM" id="SSF81653">
    <property type="entry name" value="Calcium ATPase, transduction domain A"/>
    <property type="match status" value="1"/>
</dbReference>
<keyword evidence="10" id="KW-1003">Cell membrane</keyword>
<evidence type="ECO:0000256" key="3">
    <source>
        <dbReference type="ARBA" id="ARBA00022692"/>
    </source>
</evidence>
<dbReference type="Gene3D" id="2.70.150.10">
    <property type="entry name" value="Calcium-transporting ATPase, cytoplasmic transduction domain A"/>
    <property type="match status" value="1"/>
</dbReference>
<feature type="transmembrane region" description="Helical" evidence="10">
    <location>
        <begin position="154"/>
        <end position="173"/>
    </location>
</feature>
<comment type="catalytic activity">
    <reaction evidence="9">
        <text>Zn(2+)(in) + ATP + H2O = Zn(2+)(out) + ADP + phosphate + H(+)</text>
        <dbReference type="Rhea" id="RHEA:20621"/>
        <dbReference type="ChEBI" id="CHEBI:15377"/>
        <dbReference type="ChEBI" id="CHEBI:15378"/>
        <dbReference type="ChEBI" id="CHEBI:29105"/>
        <dbReference type="ChEBI" id="CHEBI:30616"/>
        <dbReference type="ChEBI" id="CHEBI:43474"/>
        <dbReference type="ChEBI" id="CHEBI:456216"/>
        <dbReference type="EC" id="7.2.2.12"/>
    </reaction>
</comment>
<dbReference type="SUPFAM" id="SSF81665">
    <property type="entry name" value="Calcium ATPase, transmembrane domain M"/>
    <property type="match status" value="1"/>
</dbReference>
<dbReference type="InterPro" id="IPR059000">
    <property type="entry name" value="ATPase_P-type_domA"/>
</dbReference>
<dbReference type="OrthoDB" id="211392at2"/>
<reference evidence="13 14" key="2">
    <citation type="journal article" date="2011" name="Stand. Genomic Sci.">
        <title>Complete genome sequence of Isosphaera pallida type strain (IS1B).</title>
        <authorList>
            <consortium name="US DOE Joint Genome Institute (JGI-PGF)"/>
            <person name="Goker M."/>
            <person name="Cleland D."/>
            <person name="Saunders E."/>
            <person name="Lapidus A."/>
            <person name="Nolan M."/>
            <person name="Lucas S."/>
            <person name="Hammon N."/>
            <person name="Deshpande S."/>
            <person name="Cheng J.F."/>
            <person name="Tapia R."/>
            <person name="Han C."/>
            <person name="Goodwin L."/>
            <person name="Pitluck S."/>
            <person name="Liolios K."/>
            <person name="Pagani I."/>
            <person name="Ivanova N."/>
            <person name="Mavromatis K."/>
            <person name="Pati A."/>
            <person name="Chen A."/>
            <person name="Palaniappan K."/>
            <person name="Land M."/>
            <person name="Hauser L."/>
            <person name="Chang Y.J."/>
            <person name="Jeffries C.D."/>
            <person name="Detter J.C."/>
            <person name="Beck B."/>
            <person name="Woyke T."/>
            <person name="Bristow J."/>
            <person name="Eisen J.A."/>
            <person name="Markowitz V."/>
            <person name="Hugenholtz P."/>
            <person name="Kyrpides N.C."/>
            <person name="Klenk H.P."/>
        </authorList>
    </citation>
    <scope>NUCLEOTIDE SEQUENCE [LARGE SCALE GENOMIC DNA]</scope>
    <source>
        <strain evidence="14">ATCC 43644 / DSM 9630 / IS1B</strain>
    </source>
</reference>
<keyword evidence="3 10" id="KW-0812">Transmembrane</keyword>
<dbReference type="GO" id="GO:0015086">
    <property type="term" value="F:cadmium ion transmembrane transporter activity"/>
    <property type="evidence" value="ECO:0007669"/>
    <property type="project" value="TreeGrafter"/>
</dbReference>
<evidence type="ECO:0000256" key="10">
    <source>
        <dbReference type="RuleBase" id="RU362081"/>
    </source>
</evidence>
<dbReference type="InterPro" id="IPR023298">
    <property type="entry name" value="ATPase_P-typ_TM_dom_sf"/>
</dbReference>
<dbReference type="AlphaFoldDB" id="E8R5Q6"/>
<dbReference type="InParanoid" id="E8R5Q6"/>
<evidence type="ECO:0000256" key="7">
    <source>
        <dbReference type="ARBA" id="ARBA00023136"/>
    </source>
</evidence>
<keyword evidence="7 10" id="KW-0472">Membrane</keyword>
<reference key="1">
    <citation type="submission" date="2010-11" db="EMBL/GenBank/DDBJ databases">
        <title>The complete sequence of chromosome of Isophaera pallida ATCC 43644.</title>
        <authorList>
            <consortium name="US DOE Joint Genome Institute (JGI-PGF)"/>
            <person name="Lucas S."/>
            <person name="Copeland A."/>
            <person name="Lapidus A."/>
            <person name="Bruce D."/>
            <person name="Goodwin L."/>
            <person name="Pitluck S."/>
            <person name="Kyrpides N."/>
            <person name="Mavromatis K."/>
            <person name="Pagani I."/>
            <person name="Ivanova N."/>
            <person name="Saunders E."/>
            <person name="Brettin T."/>
            <person name="Detter J.C."/>
            <person name="Han C."/>
            <person name="Tapia R."/>
            <person name="Land M."/>
            <person name="Hauser L."/>
            <person name="Markowitz V."/>
            <person name="Cheng J.-F."/>
            <person name="Hugenholtz P."/>
            <person name="Woyke T."/>
            <person name="Wu D."/>
            <person name="Eisen J.A."/>
        </authorList>
    </citation>
    <scope>NUCLEOTIDE SEQUENCE</scope>
    <source>
        <strain>ATCC 43644</strain>
    </source>
</reference>
<dbReference type="InterPro" id="IPR044492">
    <property type="entry name" value="P_typ_ATPase_HD_dom"/>
</dbReference>
<dbReference type="SFLD" id="SFLDG00002">
    <property type="entry name" value="C1.7:_P-type_atpase_like"/>
    <property type="match status" value="1"/>
</dbReference>
<keyword evidence="10" id="KW-0067">ATP-binding</keyword>
<dbReference type="Pfam" id="PF00122">
    <property type="entry name" value="E1-E2_ATPase"/>
    <property type="match status" value="1"/>
</dbReference>
<dbReference type="EMBL" id="CP002353">
    <property type="protein sequence ID" value="ADV62813.1"/>
    <property type="molecule type" value="Genomic_DNA"/>
</dbReference>
<keyword evidence="4 10" id="KW-0479">Metal-binding</keyword>
<feature type="transmembrane region" description="Helical" evidence="10">
    <location>
        <begin position="130"/>
        <end position="148"/>
    </location>
</feature>
<evidence type="ECO:0000256" key="11">
    <source>
        <dbReference type="SAM" id="MobiDB-lite"/>
    </source>
</evidence>
<dbReference type="InterPro" id="IPR001757">
    <property type="entry name" value="P_typ_ATPase"/>
</dbReference>
<accession>E8R5Q6</accession>
<feature type="transmembrane region" description="Helical" evidence="10">
    <location>
        <begin position="180"/>
        <end position="196"/>
    </location>
</feature>
<feature type="transmembrane region" description="Helical" evidence="10">
    <location>
        <begin position="365"/>
        <end position="385"/>
    </location>
</feature>